<dbReference type="GO" id="GO:0055085">
    <property type="term" value="P:transmembrane transport"/>
    <property type="evidence" value="ECO:0007669"/>
    <property type="project" value="InterPro"/>
</dbReference>
<dbReference type="Proteomes" id="UP000005561">
    <property type="component" value="Unassembled WGS sequence"/>
</dbReference>
<dbReference type="CDD" id="cd06261">
    <property type="entry name" value="TM_PBP2"/>
    <property type="match status" value="1"/>
</dbReference>
<dbReference type="eggNOG" id="COG0395">
    <property type="taxonomic scope" value="Bacteria"/>
</dbReference>
<reference evidence="9" key="1">
    <citation type="submission" date="2009-07" db="EMBL/GenBank/DDBJ databases">
        <authorList>
            <person name="Weinstock G."/>
            <person name="Sodergren E."/>
            <person name="Clifton S."/>
            <person name="Fulton L."/>
            <person name="Fulton B."/>
            <person name="Courtney L."/>
            <person name="Fronick C."/>
            <person name="Harrison M."/>
            <person name="Strong C."/>
            <person name="Farmer C."/>
            <person name="Delahaunty K."/>
            <person name="Markovic C."/>
            <person name="Hall O."/>
            <person name="Minx P."/>
            <person name="Tomlinson C."/>
            <person name="Mitreva M."/>
            <person name="Nelson J."/>
            <person name="Hou S."/>
            <person name="Wollam A."/>
            <person name="Pepin K.H."/>
            <person name="Johnson M."/>
            <person name="Bhonagiri V."/>
            <person name="Nash W.E."/>
            <person name="Warren W."/>
            <person name="Chinwalla A."/>
            <person name="Mardis E.R."/>
            <person name="Wilson R.K."/>
        </authorList>
    </citation>
    <scope>NUCLEOTIDE SEQUENCE [LARGE SCALE GENOMIC DNA]</scope>
    <source>
        <strain evidence="9">DSM 14469</strain>
    </source>
</reference>
<dbReference type="PANTHER" id="PTHR43744:SF12">
    <property type="entry name" value="ABC TRANSPORTER PERMEASE PROTEIN MG189-RELATED"/>
    <property type="match status" value="1"/>
</dbReference>
<protein>
    <submittedName>
        <fullName evidence="9">ABC transporter, permease protein</fullName>
    </submittedName>
</protein>
<dbReference type="GO" id="GO:0005886">
    <property type="term" value="C:plasma membrane"/>
    <property type="evidence" value="ECO:0007669"/>
    <property type="project" value="UniProtKB-SubCell"/>
</dbReference>
<keyword evidence="2 7" id="KW-0813">Transport</keyword>
<evidence type="ECO:0000256" key="7">
    <source>
        <dbReference type="RuleBase" id="RU363032"/>
    </source>
</evidence>
<dbReference type="Gene3D" id="1.10.3720.10">
    <property type="entry name" value="MetI-like"/>
    <property type="match status" value="1"/>
</dbReference>
<evidence type="ECO:0000256" key="1">
    <source>
        <dbReference type="ARBA" id="ARBA00004651"/>
    </source>
</evidence>
<keyword evidence="4" id="KW-0812">Transmembrane</keyword>
<evidence type="ECO:0000313" key="10">
    <source>
        <dbReference type="Proteomes" id="UP000005561"/>
    </source>
</evidence>
<organism evidence="9 10">
    <name type="scientific">Marvinbryantia formatexigens DSM 14469</name>
    <dbReference type="NCBI Taxonomy" id="478749"/>
    <lineage>
        <taxon>Bacteria</taxon>
        <taxon>Bacillati</taxon>
        <taxon>Bacillota</taxon>
        <taxon>Clostridia</taxon>
        <taxon>Lachnospirales</taxon>
        <taxon>Lachnospiraceae</taxon>
        <taxon>Marvinbryantia</taxon>
    </lineage>
</organism>
<dbReference type="InterPro" id="IPR035906">
    <property type="entry name" value="MetI-like_sf"/>
</dbReference>
<dbReference type="InterPro" id="IPR000515">
    <property type="entry name" value="MetI-like"/>
</dbReference>
<keyword evidence="5" id="KW-1133">Transmembrane helix</keyword>
<evidence type="ECO:0000259" key="8">
    <source>
        <dbReference type="PROSITE" id="PS50928"/>
    </source>
</evidence>
<evidence type="ECO:0000256" key="6">
    <source>
        <dbReference type="ARBA" id="ARBA00023136"/>
    </source>
</evidence>
<evidence type="ECO:0000256" key="2">
    <source>
        <dbReference type="ARBA" id="ARBA00022448"/>
    </source>
</evidence>
<dbReference type="EMBL" id="ACCL02000031">
    <property type="protein sequence ID" value="EET58490.1"/>
    <property type="molecule type" value="Genomic_DNA"/>
</dbReference>
<accession>C6LLM6</accession>
<gene>
    <name evidence="9" type="ORF">BRYFOR_09574</name>
</gene>
<dbReference type="PROSITE" id="PS50928">
    <property type="entry name" value="ABC_TM1"/>
    <property type="match status" value="1"/>
</dbReference>
<comment type="caution">
    <text evidence="9">The sequence shown here is derived from an EMBL/GenBank/DDBJ whole genome shotgun (WGS) entry which is preliminary data.</text>
</comment>
<name>C6LLM6_9FIRM</name>
<keyword evidence="6" id="KW-0472">Membrane</keyword>
<dbReference type="PANTHER" id="PTHR43744">
    <property type="entry name" value="ABC TRANSPORTER PERMEASE PROTEIN MG189-RELATED-RELATED"/>
    <property type="match status" value="1"/>
</dbReference>
<keyword evidence="3" id="KW-1003">Cell membrane</keyword>
<dbReference type="STRING" id="168384.SAMN05660368_03954"/>
<evidence type="ECO:0000256" key="3">
    <source>
        <dbReference type="ARBA" id="ARBA00022475"/>
    </source>
</evidence>
<comment type="similarity">
    <text evidence="7">Belongs to the binding-protein-dependent transport system permease family.</text>
</comment>
<dbReference type="Pfam" id="PF00528">
    <property type="entry name" value="BPD_transp_1"/>
    <property type="match status" value="1"/>
</dbReference>
<comment type="subcellular location">
    <subcellularLocation>
        <location evidence="1 7">Cell membrane</location>
        <topology evidence="1 7">Multi-pass membrane protein</topology>
    </subcellularLocation>
</comment>
<dbReference type="SUPFAM" id="SSF161098">
    <property type="entry name" value="MetI-like"/>
    <property type="match status" value="1"/>
</dbReference>
<dbReference type="AlphaFoldDB" id="C6LLM6"/>
<proteinExistence type="inferred from homology"/>
<sequence length="277" mass="30548">MKNMRKKALSICGYSLITVLALLYMYPVFMVLMNSFKTSAEIRTSGLSMPESLYLGNYVTAWVKGNFGRSLINSIIVTGGSLVAIYFLNIITAYPFARMKFAGKGALFMLLLSGIMFPIQMAIIPLFGMITRLGLVNNPLGLIFVYTAFSIPMGVLLISNFIKGLPVEIEEAASIDGCGTVRMMFQIVRPLIKPVMSTLIIINAINIWNDLLLPIIVLTTKDSKTMPAGLMYFSGQYNTQWEYVTAAVIIISLPMIIFYILMQKDIVNGLASGAVKS</sequence>
<keyword evidence="10" id="KW-1185">Reference proteome</keyword>
<feature type="domain" description="ABC transmembrane type-1" evidence="8">
    <location>
        <begin position="71"/>
        <end position="262"/>
    </location>
</feature>
<evidence type="ECO:0000256" key="4">
    <source>
        <dbReference type="ARBA" id="ARBA00022692"/>
    </source>
</evidence>
<evidence type="ECO:0000313" key="9">
    <source>
        <dbReference type="EMBL" id="EET58490.1"/>
    </source>
</evidence>
<evidence type="ECO:0000256" key="5">
    <source>
        <dbReference type="ARBA" id="ARBA00022989"/>
    </source>
</evidence>